<evidence type="ECO:0000313" key="2">
    <source>
        <dbReference type="EMBL" id="MBM7646353.1"/>
    </source>
</evidence>
<accession>A0ABS2Q235</accession>
<dbReference type="PIRSF" id="PIRSF021292">
    <property type="entry name" value="Competence_ComGD"/>
    <property type="match status" value="1"/>
</dbReference>
<keyword evidence="1" id="KW-0812">Transmembrane</keyword>
<comment type="caution">
    <text evidence="2">The sequence shown here is derived from an EMBL/GenBank/DDBJ whole genome shotgun (WGS) entry which is preliminary data.</text>
</comment>
<evidence type="ECO:0000256" key="1">
    <source>
        <dbReference type="SAM" id="Phobius"/>
    </source>
</evidence>
<keyword evidence="1" id="KW-0472">Membrane</keyword>
<evidence type="ECO:0000313" key="3">
    <source>
        <dbReference type="Proteomes" id="UP000808914"/>
    </source>
</evidence>
<dbReference type="EMBL" id="JAFBER010000019">
    <property type="protein sequence ID" value="MBM7646353.1"/>
    <property type="molecule type" value="Genomic_DNA"/>
</dbReference>
<proteinExistence type="predicted"/>
<keyword evidence="1" id="KW-1133">Transmembrane helix</keyword>
<keyword evidence="3" id="KW-1185">Reference proteome</keyword>
<organism evidence="2 3">
    <name type="scientific">Scopulibacillus daqui</name>
    <dbReference type="NCBI Taxonomy" id="1469162"/>
    <lineage>
        <taxon>Bacteria</taxon>
        <taxon>Bacillati</taxon>
        <taxon>Bacillota</taxon>
        <taxon>Bacilli</taxon>
        <taxon>Bacillales</taxon>
        <taxon>Sporolactobacillaceae</taxon>
        <taxon>Scopulibacillus</taxon>
    </lineage>
</organism>
<dbReference type="NCBIfam" id="NF040982">
    <property type="entry name" value="ComGD"/>
    <property type="match status" value="1"/>
</dbReference>
<dbReference type="Proteomes" id="UP000808914">
    <property type="component" value="Unassembled WGS sequence"/>
</dbReference>
<sequence length="142" mass="16174">MNQEGFALIETLIVASIAFIIIPISFIKFSSVHQTQSLDYFVNQLKEALHQAQITAMAKGKTVNVLIDDQNHLVKIQEGGNDIKSFHFDKDIEVEKGTQGKKITFLKNGHIQKTGTIFLKLGKKKYRLVFLLGQGRYYFEKQ</sequence>
<dbReference type="InterPro" id="IPR016785">
    <property type="entry name" value="ComGD"/>
</dbReference>
<gene>
    <name evidence="2" type="ORF">JOD45_002581</name>
</gene>
<reference evidence="2 3" key="1">
    <citation type="submission" date="2021-01" db="EMBL/GenBank/DDBJ databases">
        <title>Genomic Encyclopedia of Type Strains, Phase IV (KMG-IV): sequencing the most valuable type-strain genomes for metagenomic binning, comparative biology and taxonomic classification.</title>
        <authorList>
            <person name="Goeker M."/>
        </authorList>
    </citation>
    <scope>NUCLEOTIDE SEQUENCE [LARGE SCALE GENOMIC DNA]</scope>
    <source>
        <strain evidence="2 3">DSM 28236</strain>
    </source>
</reference>
<dbReference type="RefSeq" id="WP_205004238.1">
    <property type="nucleotide sequence ID" value="NZ_JAFBER010000019.1"/>
</dbReference>
<name>A0ABS2Q235_9BACL</name>
<protein>
    <submittedName>
        <fullName evidence="2">Competence protein ComGD</fullName>
    </submittedName>
</protein>
<feature type="transmembrane region" description="Helical" evidence="1">
    <location>
        <begin position="6"/>
        <end position="27"/>
    </location>
</feature>